<dbReference type="RefSeq" id="WP_133250561.1">
    <property type="nucleotide sequence ID" value="NZ_JACHWF010000009.1"/>
</dbReference>
<protein>
    <submittedName>
        <fullName evidence="1">Uncharacterized protein</fullName>
    </submittedName>
</protein>
<reference evidence="1 2" key="1">
    <citation type="submission" date="2020-08" db="EMBL/GenBank/DDBJ databases">
        <title>Genomic Encyclopedia of Type Strains, Phase IV (KMG-V): Genome sequencing to study the core and pangenomes of soil and plant-associated prokaryotes.</title>
        <authorList>
            <person name="Whitman W."/>
        </authorList>
    </citation>
    <scope>NUCLEOTIDE SEQUENCE [LARGE SCALE GENOMIC DNA]</scope>
    <source>
        <strain evidence="1 2">SLV-2362</strain>
    </source>
</reference>
<proteinExistence type="predicted"/>
<sequence>MNAMFACLLLGSAAKSLEFLVVTGLARGWRRALSWGSMDLPQSFPLALGVLPADHRAKTCRVAR</sequence>
<dbReference type="EMBL" id="JACHWF010000009">
    <property type="protein sequence ID" value="MBB3010610.1"/>
    <property type="molecule type" value="Genomic_DNA"/>
</dbReference>
<gene>
    <name evidence="1" type="ORF">FHX61_005291</name>
</gene>
<comment type="caution">
    <text evidence="1">The sequence shown here is derived from an EMBL/GenBank/DDBJ whole genome shotgun (WGS) entry which is preliminary data.</text>
</comment>
<accession>A0A7W4VFF2</accession>
<name>A0A7W4VFF2_9BURK</name>
<organism evidence="1 2">
    <name type="scientific">Cupriavidus alkaliphilus</name>
    <dbReference type="NCBI Taxonomy" id="942866"/>
    <lineage>
        <taxon>Bacteria</taxon>
        <taxon>Pseudomonadati</taxon>
        <taxon>Pseudomonadota</taxon>
        <taxon>Betaproteobacteria</taxon>
        <taxon>Burkholderiales</taxon>
        <taxon>Burkholderiaceae</taxon>
        <taxon>Cupriavidus</taxon>
    </lineage>
</organism>
<evidence type="ECO:0000313" key="2">
    <source>
        <dbReference type="Proteomes" id="UP000578036"/>
    </source>
</evidence>
<evidence type="ECO:0000313" key="1">
    <source>
        <dbReference type="EMBL" id="MBB3010610.1"/>
    </source>
</evidence>
<dbReference type="Proteomes" id="UP000578036">
    <property type="component" value="Unassembled WGS sequence"/>
</dbReference>
<keyword evidence="2" id="KW-1185">Reference proteome</keyword>
<dbReference type="AlphaFoldDB" id="A0A7W4VFF2"/>